<evidence type="ECO:0000256" key="1">
    <source>
        <dbReference type="ARBA" id="ARBA00005736"/>
    </source>
</evidence>
<reference evidence="4" key="2">
    <citation type="submission" date="2023-05" db="EMBL/GenBank/DDBJ databases">
        <authorList>
            <person name="Schelkunov M.I."/>
        </authorList>
    </citation>
    <scope>NUCLEOTIDE SEQUENCE</scope>
    <source>
        <strain evidence="4">Hsosn_3</strain>
        <tissue evidence="4">Leaf</tissue>
    </source>
</reference>
<feature type="domain" description="tRNA-splicing endonuclease subunit Sen54 N-terminal" evidence="3">
    <location>
        <begin position="36"/>
        <end position="94"/>
    </location>
</feature>
<dbReference type="GO" id="GO:0000214">
    <property type="term" value="C:tRNA-intron endonuclease complex"/>
    <property type="evidence" value="ECO:0007669"/>
    <property type="project" value="TreeGrafter"/>
</dbReference>
<organism evidence="4 5">
    <name type="scientific">Heracleum sosnowskyi</name>
    <dbReference type="NCBI Taxonomy" id="360622"/>
    <lineage>
        <taxon>Eukaryota</taxon>
        <taxon>Viridiplantae</taxon>
        <taxon>Streptophyta</taxon>
        <taxon>Embryophyta</taxon>
        <taxon>Tracheophyta</taxon>
        <taxon>Spermatophyta</taxon>
        <taxon>Magnoliopsida</taxon>
        <taxon>eudicotyledons</taxon>
        <taxon>Gunneridae</taxon>
        <taxon>Pentapetalae</taxon>
        <taxon>asterids</taxon>
        <taxon>campanulids</taxon>
        <taxon>Apiales</taxon>
        <taxon>Apiaceae</taxon>
        <taxon>Apioideae</taxon>
        <taxon>apioid superclade</taxon>
        <taxon>Tordylieae</taxon>
        <taxon>Tordyliinae</taxon>
        <taxon>Heracleum</taxon>
    </lineage>
</organism>
<keyword evidence="2" id="KW-0819">tRNA processing</keyword>
<dbReference type="InterPro" id="IPR024337">
    <property type="entry name" value="tRNA_splic_suSen54"/>
</dbReference>
<dbReference type="InterPro" id="IPR024336">
    <property type="entry name" value="tRNA_splic_suSen54_N"/>
</dbReference>
<keyword evidence="4" id="KW-0255">Endonuclease</keyword>
<gene>
    <name evidence="4" type="ORF">POM88_041742</name>
</gene>
<dbReference type="Pfam" id="PF12928">
    <property type="entry name" value="tRNA_int_end_N2"/>
    <property type="match status" value="1"/>
</dbReference>
<dbReference type="PANTHER" id="PTHR21027:SF1">
    <property type="entry name" value="TRNA-SPLICING ENDONUCLEASE SUBUNIT SEN54"/>
    <property type="match status" value="1"/>
</dbReference>
<proteinExistence type="inferred from homology"/>
<comment type="caution">
    <text evidence="4">The sequence shown here is derived from an EMBL/GenBank/DDBJ whole genome shotgun (WGS) entry which is preliminary data.</text>
</comment>
<evidence type="ECO:0000313" key="5">
    <source>
        <dbReference type="Proteomes" id="UP001237642"/>
    </source>
</evidence>
<name>A0AAD8MA04_9APIA</name>
<protein>
    <submittedName>
        <fullName evidence="4">tRNA-splicing endonuclease</fullName>
    </submittedName>
</protein>
<keyword evidence="4" id="KW-0540">Nuclease</keyword>
<keyword evidence="5" id="KW-1185">Reference proteome</keyword>
<evidence type="ECO:0000256" key="2">
    <source>
        <dbReference type="ARBA" id="ARBA00022694"/>
    </source>
</evidence>
<reference evidence="4" key="1">
    <citation type="submission" date="2023-02" db="EMBL/GenBank/DDBJ databases">
        <title>Genome of toxic invasive species Heracleum sosnowskyi carries increased number of genes despite the absence of recent whole-genome duplications.</title>
        <authorList>
            <person name="Schelkunov M."/>
            <person name="Shtratnikova V."/>
            <person name="Makarenko M."/>
            <person name="Klepikova A."/>
            <person name="Omelchenko D."/>
            <person name="Novikova G."/>
            <person name="Obukhova E."/>
            <person name="Bogdanov V."/>
            <person name="Penin A."/>
            <person name="Logacheva M."/>
        </authorList>
    </citation>
    <scope>NUCLEOTIDE SEQUENCE</scope>
    <source>
        <strain evidence="4">Hsosn_3</strain>
        <tissue evidence="4">Leaf</tissue>
    </source>
</reference>
<evidence type="ECO:0000259" key="3">
    <source>
        <dbReference type="Pfam" id="PF12928"/>
    </source>
</evidence>
<evidence type="ECO:0000313" key="4">
    <source>
        <dbReference type="EMBL" id="KAK1366181.1"/>
    </source>
</evidence>
<sequence>MEFEDFASSSGGTSDSEFFVEDINDEELCDYSGKLSKLQSRKETSTAYWKDELGMAEIVSYKGKSWRSTGIVRDGKIYYSIEETLFMAEIGALCLLRDDYCLSLEDIYKMVSQGKFGCCWEFFEVYRHLKLLGYIVGRHAVPWTLRRLTKNESELIEATEGVNVKSDREHEDTSTVIEMFEGMQIDEVKPVFDVYPPNSNFKKSSPGTPSFVLCFTSNLPPSKQEISNLERRCNGIPLKFCNIEHGRVSFFSFKTVELPLLP</sequence>
<keyword evidence="4" id="KW-0378">Hydrolase</keyword>
<dbReference type="GO" id="GO:0000379">
    <property type="term" value="P:tRNA-type intron splice site recognition and cleavage"/>
    <property type="evidence" value="ECO:0007669"/>
    <property type="project" value="TreeGrafter"/>
</dbReference>
<accession>A0AAD8MA04</accession>
<dbReference type="GO" id="GO:0004519">
    <property type="term" value="F:endonuclease activity"/>
    <property type="evidence" value="ECO:0007669"/>
    <property type="project" value="UniProtKB-KW"/>
</dbReference>
<comment type="similarity">
    <text evidence="1">Belongs to the SEN54 family.</text>
</comment>
<dbReference type="PANTHER" id="PTHR21027">
    <property type="entry name" value="TRNA-SPLICING ENDONUCLEASE SUBUNIT SEN54"/>
    <property type="match status" value="1"/>
</dbReference>
<dbReference type="EMBL" id="JAUIZM010000009">
    <property type="protein sequence ID" value="KAK1366181.1"/>
    <property type="molecule type" value="Genomic_DNA"/>
</dbReference>
<dbReference type="Proteomes" id="UP001237642">
    <property type="component" value="Unassembled WGS sequence"/>
</dbReference>
<dbReference type="AlphaFoldDB" id="A0AAD8MA04"/>